<dbReference type="PANTHER" id="PTHR38439">
    <property type="entry name" value="AURACYANIN-B"/>
    <property type="match status" value="1"/>
</dbReference>
<dbReference type="RefSeq" id="WP_110796873.1">
    <property type="nucleotide sequence ID" value="NZ_KZ826490.1"/>
</dbReference>
<proteinExistence type="predicted"/>
<dbReference type="PROSITE" id="PS00079">
    <property type="entry name" value="MULTICOPPER_OXIDASE1"/>
    <property type="match status" value="1"/>
</dbReference>
<dbReference type="EMBL" id="QFVT01000011">
    <property type="protein sequence ID" value="PYC46633.1"/>
    <property type="molecule type" value="Genomic_DNA"/>
</dbReference>
<sequence length="246" mass="26727">MKNLLLTTAFSLALATPVFAAGTHGGGHGEAKAESHAADHAAMMLVGQPGKAEGVDRTLEVSMRETDDGTMIFEPSTFEIQPGETIRFKVRNDGELEHEFVIDTIEQNVVHKAQMAQMDMEHDDPNSIRLDPGADGEVIWTFANEGTFEFACLIPGHYESGMHGPINVGMKMAQANMEYTKGTVKKVDAKGGKVTINHGPLLNLDMPAMTMVFRADEALIARMSEGQDIEFVAEPVKGKLTVTQLK</sequence>
<reference evidence="5 6" key="1">
    <citation type="submission" date="2018-05" db="EMBL/GenBank/DDBJ databases">
        <title>Oceanovita maritima gen. nov., sp. nov., a marine bacterium in the family Rhodobacteraceae isolated from surface seawater of Lundu port Xiamen, China.</title>
        <authorList>
            <person name="Hetharua B.H."/>
            <person name="Min D."/>
            <person name="Liao H."/>
            <person name="Tian Y."/>
        </authorList>
    </citation>
    <scope>NUCLEOTIDE SEQUENCE [LARGE SCALE GENOMIC DNA]</scope>
    <source>
        <strain evidence="5 6">FSX-11</strain>
    </source>
</reference>
<dbReference type="GO" id="GO:0009055">
    <property type="term" value="F:electron transfer activity"/>
    <property type="evidence" value="ECO:0007669"/>
    <property type="project" value="InterPro"/>
</dbReference>
<dbReference type="InterPro" id="IPR008972">
    <property type="entry name" value="Cupredoxin"/>
</dbReference>
<dbReference type="Pfam" id="PF11604">
    <property type="entry name" value="CusF_Ec"/>
    <property type="match status" value="1"/>
</dbReference>
<evidence type="ECO:0000256" key="3">
    <source>
        <dbReference type="SAM" id="SignalP"/>
    </source>
</evidence>
<dbReference type="SUPFAM" id="SSF49503">
    <property type="entry name" value="Cupredoxins"/>
    <property type="match status" value="1"/>
</dbReference>
<accession>A0A2V4N9C2</accession>
<keyword evidence="6" id="KW-1185">Reference proteome</keyword>
<dbReference type="InterPro" id="IPR050845">
    <property type="entry name" value="Cu-binding_ET"/>
</dbReference>
<name>A0A2V4N9C2_9RHOB</name>
<keyword evidence="3" id="KW-0732">Signal</keyword>
<evidence type="ECO:0000256" key="2">
    <source>
        <dbReference type="ARBA" id="ARBA00023008"/>
    </source>
</evidence>
<feature type="signal peptide" evidence="3">
    <location>
        <begin position="1"/>
        <end position="20"/>
    </location>
</feature>
<dbReference type="OrthoDB" id="9816061at2"/>
<evidence type="ECO:0000313" key="6">
    <source>
        <dbReference type="Proteomes" id="UP000248012"/>
    </source>
</evidence>
<dbReference type="PANTHER" id="PTHR38439:SF3">
    <property type="entry name" value="COPPER-RESISTANT CUPROPROTEIN COPI"/>
    <property type="match status" value="1"/>
</dbReference>
<keyword evidence="2" id="KW-0186">Copper</keyword>
<protein>
    <submittedName>
        <fullName evidence="5">Cupredoxin</fullName>
    </submittedName>
</protein>
<dbReference type="InterPro" id="IPR042230">
    <property type="entry name" value="CusF_sf"/>
</dbReference>
<dbReference type="Gene3D" id="2.40.50.320">
    <property type="entry name" value="Copper binding periplasmic protein CusF"/>
    <property type="match status" value="1"/>
</dbReference>
<dbReference type="GO" id="GO:0005507">
    <property type="term" value="F:copper ion binding"/>
    <property type="evidence" value="ECO:0007669"/>
    <property type="project" value="InterPro"/>
</dbReference>
<dbReference type="AlphaFoldDB" id="A0A2V4N9C2"/>
<dbReference type="Gene3D" id="2.60.40.420">
    <property type="entry name" value="Cupredoxins - blue copper proteins"/>
    <property type="match status" value="1"/>
</dbReference>
<dbReference type="Pfam" id="PF00127">
    <property type="entry name" value="Copper-bind"/>
    <property type="match status" value="1"/>
</dbReference>
<comment type="caution">
    <text evidence="5">The sequence shown here is derived from an EMBL/GenBank/DDBJ whole genome shotgun (WGS) entry which is preliminary data.</text>
</comment>
<dbReference type="CDD" id="cd04211">
    <property type="entry name" value="Cupredoxin_like_2"/>
    <property type="match status" value="1"/>
</dbReference>
<dbReference type="InterPro" id="IPR021647">
    <property type="entry name" value="CusF_Ec"/>
</dbReference>
<gene>
    <name evidence="5" type="ORF">DI396_14150</name>
</gene>
<dbReference type="InterPro" id="IPR000923">
    <property type="entry name" value="BlueCu_1"/>
</dbReference>
<feature type="domain" description="Blue (type 1) copper" evidence="4">
    <location>
        <begin position="65"/>
        <end position="168"/>
    </location>
</feature>
<evidence type="ECO:0000256" key="1">
    <source>
        <dbReference type="ARBA" id="ARBA00022723"/>
    </source>
</evidence>
<organism evidence="5 6">
    <name type="scientific">Litorivita pollutaquae</name>
    <dbReference type="NCBI Taxonomy" id="2200892"/>
    <lineage>
        <taxon>Bacteria</taxon>
        <taxon>Pseudomonadati</taxon>
        <taxon>Pseudomonadota</taxon>
        <taxon>Alphaproteobacteria</taxon>
        <taxon>Rhodobacterales</taxon>
        <taxon>Paracoccaceae</taxon>
        <taxon>Litorivita</taxon>
    </lineage>
</organism>
<dbReference type="InterPro" id="IPR033138">
    <property type="entry name" value="Cu_oxidase_CS"/>
</dbReference>
<dbReference type="Proteomes" id="UP000248012">
    <property type="component" value="Unassembled WGS sequence"/>
</dbReference>
<evidence type="ECO:0000259" key="4">
    <source>
        <dbReference type="Pfam" id="PF00127"/>
    </source>
</evidence>
<evidence type="ECO:0000313" key="5">
    <source>
        <dbReference type="EMBL" id="PYC46633.1"/>
    </source>
</evidence>
<keyword evidence="1" id="KW-0479">Metal-binding</keyword>
<feature type="chain" id="PRO_5016079914" evidence="3">
    <location>
        <begin position="21"/>
        <end position="246"/>
    </location>
</feature>